<evidence type="ECO:0000313" key="1">
    <source>
        <dbReference type="EMBL" id="KAK3271535.1"/>
    </source>
</evidence>
<comment type="caution">
    <text evidence="1">The sequence shown here is derived from an EMBL/GenBank/DDBJ whole genome shotgun (WGS) entry which is preliminary data.</text>
</comment>
<name>A0AAE0L4L9_9CHLO</name>
<evidence type="ECO:0000313" key="2">
    <source>
        <dbReference type="Proteomes" id="UP001190700"/>
    </source>
</evidence>
<dbReference type="AlphaFoldDB" id="A0AAE0L4L9"/>
<protein>
    <submittedName>
        <fullName evidence="1">Uncharacterized protein</fullName>
    </submittedName>
</protein>
<sequence length="292" mass="32408">MRWLFICRNTIAKHARYFRRSLTKFNELAAMNNATKGVVSIILHGANDLPSAKDDTKFYVKFSLFHATEASDTPRKTRSRARSSLMLNAGASVKSASFTKASLGPLRQELHNLKVSWQMRTVNLRCNLFKHDSGGVEAVLVGECEIALSELVKSEGVEEIPRKLHRLATISMEAPLPTRVFKGALELSIVYSCCEVVLRVVSLQVGDLKKNSSTWLGALEKDGIKHNLLAAESVEDTCAWSPKDLEPLSFNVRRGEFLYFHMKIPGTTIKGVALYDRGEGVLGTTGCEALRH</sequence>
<proteinExistence type="predicted"/>
<organism evidence="1 2">
    <name type="scientific">Cymbomonas tetramitiformis</name>
    <dbReference type="NCBI Taxonomy" id="36881"/>
    <lineage>
        <taxon>Eukaryota</taxon>
        <taxon>Viridiplantae</taxon>
        <taxon>Chlorophyta</taxon>
        <taxon>Pyramimonadophyceae</taxon>
        <taxon>Pyramimonadales</taxon>
        <taxon>Pyramimonadaceae</taxon>
        <taxon>Cymbomonas</taxon>
    </lineage>
</organism>
<accession>A0AAE0L4L9</accession>
<reference evidence="1 2" key="1">
    <citation type="journal article" date="2015" name="Genome Biol. Evol.">
        <title>Comparative Genomics of a Bacterivorous Green Alga Reveals Evolutionary Causalities and Consequences of Phago-Mixotrophic Mode of Nutrition.</title>
        <authorList>
            <person name="Burns J.A."/>
            <person name="Paasch A."/>
            <person name="Narechania A."/>
            <person name="Kim E."/>
        </authorList>
    </citation>
    <scope>NUCLEOTIDE SEQUENCE [LARGE SCALE GENOMIC DNA]</scope>
    <source>
        <strain evidence="1 2">PLY_AMNH</strain>
    </source>
</reference>
<dbReference type="Proteomes" id="UP001190700">
    <property type="component" value="Unassembled WGS sequence"/>
</dbReference>
<gene>
    <name evidence="1" type="ORF">CYMTET_20122</name>
</gene>
<dbReference type="EMBL" id="LGRX02009624">
    <property type="protein sequence ID" value="KAK3271535.1"/>
    <property type="molecule type" value="Genomic_DNA"/>
</dbReference>
<keyword evidence="2" id="KW-1185">Reference proteome</keyword>